<evidence type="ECO:0000313" key="1">
    <source>
        <dbReference type="EMBL" id="KAG6378073.1"/>
    </source>
</evidence>
<gene>
    <name evidence="1" type="ORF">JVT61DRAFT_13755</name>
</gene>
<dbReference type="Proteomes" id="UP000683000">
    <property type="component" value="Unassembled WGS sequence"/>
</dbReference>
<sequence length="111" mass="12720">MCPACPKCGHTPWATCALVYAERLDVVYQRGSETEPTMGLHVLRRAKRASGENIGEVFPLDQLRSYAHIVPRFGRVVENCLTHSNSIYGLQNFFLNKYFDKDFFYSISRVL</sequence>
<reference evidence="1" key="1">
    <citation type="submission" date="2021-03" db="EMBL/GenBank/DDBJ databases">
        <title>Evolutionary innovations through gain and loss of genes in the ectomycorrhizal Boletales.</title>
        <authorList>
            <person name="Wu G."/>
            <person name="Miyauchi S."/>
            <person name="Morin E."/>
            <person name="Yang Z.-L."/>
            <person name="Xu J."/>
            <person name="Martin F.M."/>
        </authorList>
    </citation>
    <scope>NUCLEOTIDE SEQUENCE</scope>
    <source>
        <strain evidence="1">BR01</strain>
    </source>
</reference>
<dbReference type="OrthoDB" id="3232986at2759"/>
<dbReference type="EMBL" id="JAGFBS010000007">
    <property type="protein sequence ID" value="KAG6378073.1"/>
    <property type="molecule type" value="Genomic_DNA"/>
</dbReference>
<name>A0A8I2YWB3_9AGAM</name>
<keyword evidence="2" id="KW-1185">Reference proteome</keyword>
<evidence type="ECO:0000313" key="2">
    <source>
        <dbReference type="Proteomes" id="UP000683000"/>
    </source>
</evidence>
<organism evidence="1 2">
    <name type="scientific">Boletus reticuloceps</name>
    <dbReference type="NCBI Taxonomy" id="495285"/>
    <lineage>
        <taxon>Eukaryota</taxon>
        <taxon>Fungi</taxon>
        <taxon>Dikarya</taxon>
        <taxon>Basidiomycota</taxon>
        <taxon>Agaricomycotina</taxon>
        <taxon>Agaricomycetes</taxon>
        <taxon>Agaricomycetidae</taxon>
        <taxon>Boletales</taxon>
        <taxon>Boletineae</taxon>
        <taxon>Boletaceae</taxon>
        <taxon>Boletoideae</taxon>
        <taxon>Boletus</taxon>
    </lineage>
</organism>
<proteinExistence type="predicted"/>
<protein>
    <submittedName>
        <fullName evidence="1">Uncharacterized protein</fullName>
    </submittedName>
</protein>
<comment type="caution">
    <text evidence="1">The sequence shown here is derived from an EMBL/GenBank/DDBJ whole genome shotgun (WGS) entry which is preliminary data.</text>
</comment>
<accession>A0A8I2YWB3</accession>
<dbReference type="AlphaFoldDB" id="A0A8I2YWB3"/>